<dbReference type="Pfam" id="PF17820">
    <property type="entry name" value="PDZ_6"/>
    <property type="match status" value="1"/>
</dbReference>
<dbReference type="AlphaFoldDB" id="A0AA96JT77"/>
<dbReference type="Pfam" id="PF13365">
    <property type="entry name" value="Trypsin_2"/>
    <property type="match status" value="1"/>
</dbReference>
<dbReference type="InterPro" id="IPR011782">
    <property type="entry name" value="Pept_S1C_Do"/>
</dbReference>
<dbReference type="Pfam" id="PF13180">
    <property type="entry name" value="PDZ_2"/>
    <property type="match status" value="1"/>
</dbReference>
<dbReference type="PRINTS" id="PR00834">
    <property type="entry name" value="PROTEASES2C"/>
</dbReference>
<dbReference type="InterPro" id="IPR001940">
    <property type="entry name" value="Peptidase_S1C"/>
</dbReference>
<evidence type="ECO:0000256" key="8">
    <source>
        <dbReference type="ARBA" id="ARBA00022825"/>
    </source>
</evidence>
<keyword evidence="8" id="KW-0720">Serine protease</keyword>
<evidence type="ECO:0000313" key="13">
    <source>
        <dbReference type="EMBL" id="WNM59307.1"/>
    </source>
</evidence>
<evidence type="ECO:0000256" key="11">
    <source>
        <dbReference type="SAM" id="Phobius"/>
    </source>
</evidence>
<keyword evidence="11" id="KW-0812">Transmembrane</keyword>
<evidence type="ECO:0000256" key="2">
    <source>
        <dbReference type="ARBA" id="ARBA00010541"/>
    </source>
</evidence>
<dbReference type="PROSITE" id="PS50106">
    <property type="entry name" value="PDZ"/>
    <property type="match status" value="2"/>
</dbReference>
<dbReference type="PANTHER" id="PTHR43343">
    <property type="entry name" value="PEPTIDASE S12"/>
    <property type="match status" value="1"/>
</dbReference>
<evidence type="ECO:0000259" key="12">
    <source>
        <dbReference type="PROSITE" id="PS50106"/>
    </source>
</evidence>
<comment type="similarity">
    <text evidence="2">Belongs to the peptidase S1C family.</text>
</comment>
<dbReference type="GO" id="GO:0042597">
    <property type="term" value="C:periplasmic space"/>
    <property type="evidence" value="ECO:0007669"/>
    <property type="project" value="UniProtKB-SubCell"/>
</dbReference>
<dbReference type="FunFam" id="2.40.10.10:FF:000001">
    <property type="entry name" value="Periplasmic serine protease DegS"/>
    <property type="match status" value="1"/>
</dbReference>
<protein>
    <submittedName>
        <fullName evidence="13">DegQ family serine endoprotease</fullName>
    </submittedName>
</protein>
<dbReference type="Proteomes" id="UP001302719">
    <property type="component" value="Chromosome"/>
</dbReference>
<keyword evidence="11" id="KW-0472">Membrane</keyword>
<dbReference type="CDD" id="cd10839">
    <property type="entry name" value="cpPDZ1_DegP-like"/>
    <property type="match status" value="1"/>
</dbReference>
<feature type="binding site" evidence="10">
    <location>
        <begin position="263"/>
        <end position="265"/>
    </location>
    <ligand>
        <name>substrate</name>
    </ligand>
</feature>
<feature type="domain" description="PDZ" evidence="12">
    <location>
        <begin position="435"/>
        <end position="509"/>
    </location>
</feature>
<dbReference type="SUPFAM" id="SSF50156">
    <property type="entry name" value="PDZ domain-like"/>
    <property type="match status" value="2"/>
</dbReference>
<dbReference type="InterPro" id="IPR036034">
    <property type="entry name" value="PDZ_sf"/>
</dbReference>
<keyword evidence="3" id="KW-0645">Protease</keyword>
<organism evidence="13 14">
    <name type="scientific">Candidatus Nitrospira allomarina</name>
    <dbReference type="NCBI Taxonomy" id="3020900"/>
    <lineage>
        <taxon>Bacteria</taxon>
        <taxon>Pseudomonadati</taxon>
        <taxon>Nitrospirota</taxon>
        <taxon>Nitrospiria</taxon>
        <taxon>Nitrospirales</taxon>
        <taxon>Nitrospiraceae</taxon>
        <taxon>Nitrospira</taxon>
    </lineage>
</organism>
<keyword evidence="11" id="KW-1133">Transmembrane helix</keyword>
<dbReference type="InterPro" id="IPR051201">
    <property type="entry name" value="Chloro_Bact_Ser_Proteases"/>
</dbReference>
<dbReference type="InterPro" id="IPR001478">
    <property type="entry name" value="PDZ"/>
</dbReference>
<dbReference type="EMBL" id="CP116967">
    <property type="protein sequence ID" value="WNM59307.1"/>
    <property type="molecule type" value="Genomic_DNA"/>
</dbReference>
<dbReference type="KEGG" id="nall:PP769_05950"/>
<evidence type="ECO:0000256" key="1">
    <source>
        <dbReference type="ARBA" id="ARBA00004418"/>
    </source>
</evidence>
<dbReference type="GO" id="GO:0006508">
    <property type="term" value="P:proteolysis"/>
    <property type="evidence" value="ECO:0007669"/>
    <property type="project" value="UniProtKB-KW"/>
</dbReference>
<evidence type="ECO:0000256" key="7">
    <source>
        <dbReference type="ARBA" id="ARBA00022801"/>
    </source>
</evidence>
<dbReference type="Gene3D" id="2.30.42.10">
    <property type="match status" value="2"/>
</dbReference>
<feature type="transmembrane region" description="Helical" evidence="11">
    <location>
        <begin position="21"/>
        <end position="39"/>
    </location>
</feature>
<comment type="subcellular location">
    <subcellularLocation>
        <location evidence="1">Periplasm</location>
    </subcellularLocation>
</comment>
<evidence type="ECO:0000256" key="9">
    <source>
        <dbReference type="PIRSR" id="PIRSR611782-1"/>
    </source>
</evidence>
<dbReference type="Gene3D" id="2.40.10.120">
    <property type="match status" value="1"/>
</dbReference>
<keyword evidence="6" id="KW-0574">Periplasm</keyword>
<accession>A0AA96JT77</accession>
<evidence type="ECO:0000256" key="6">
    <source>
        <dbReference type="ARBA" id="ARBA00022764"/>
    </source>
</evidence>
<feature type="active site" description="Charge relay system" evidence="9">
    <location>
        <position position="191"/>
    </location>
</feature>
<keyword evidence="7" id="KW-0378">Hydrolase</keyword>
<dbReference type="RefSeq" id="WP_312646024.1">
    <property type="nucleotide sequence ID" value="NZ_CP116967.1"/>
</dbReference>
<name>A0AA96JT77_9BACT</name>
<feature type="active site" description="Charge relay system" evidence="9">
    <location>
        <position position="161"/>
    </location>
</feature>
<evidence type="ECO:0000256" key="3">
    <source>
        <dbReference type="ARBA" id="ARBA00022670"/>
    </source>
</evidence>
<dbReference type="InterPro" id="IPR041489">
    <property type="entry name" value="PDZ_6"/>
</dbReference>
<dbReference type="GO" id="GO:0004252">
    <property type="term" value="F:serine-type endopeptidase activity"/>
    <property type="evidence" value="ECO:0007669"/>
    <property type="project" value="InterPro"/>
</dbReference>
<gene>
    <name evidence="13" type="ORF">PP769_05950</name>
</gene>
<evidence type="ECO:0000256" key="4">
    <source>
        <dbReference type="ARBA" id="ARBA00022729"/>
    </source>
</evidence>
<sequence length="518" mass="54960">MRGRYQGQISSVRNRHHFGRVAIAVALLGFIFIQCSQAPSSPPPETAPAITAAPMETELPLPVVHAADSPTGVNVSTPLLASNETFVKIAKEAMASVVNISATKRTVQSPGTNPLFEDPFFRRFFGEEFERRFKQPRERQEQGLGSGVIVSDDGYIVTNNHVVEQADDLMVLLGDKRKLPATLIGTDPKTDLAVIKIEATGLSTLPWGNSAALEVGELVLAVGNPFGLNQTVTMGIISAVGRANVGIVDYENFIQTDAAINPGNSGGALVNLQGYLIGINTAIFSRTGGYMGIGFAIPSQMVKSVMQSLIGHGKVIRGWLGVSIQELSPDLATQFEVPDTQGALVGDVFSESPAGQAGLKRGDIIRTYNGVTVKDPNHLRTLVAETTPKSAIPLVVWRNGKIVNLSVSITEMPKDTAALTEMAPSSVSGNHALSGLSVEPVQPGQTRDGQGVVVTQISPNSPAERAGVQPGDVILELNRSPIGSVKDFEQLVKRLEAGDSVLVLLQRGKGAIFLTIKP</sequence>
<reference evidence="13 14" key="1">
    <citation type="submission" date="2023-01" db="EMBL/GenBank/DDBJ databases">
        <title>Cultivation and genomic characterization of new, ubiquitous marine nitrite-oxidizing bacteria from the Nitrospirales.</title>
        <authorList>
            <person name="Mueller A.J."/>
            <person name="Daebeler A."/>
            <person name="Herbold C.W."/>
            <person name="Kirkegaard R.H."/>
            <person name="Daims H."/>
        </authorList>
    </citation>
    <scope>NUCLEOTIDE SEQUENCE [LARGE SCALE GENOMIC DNA]</scope>
    <source>
        <strain evidence="13 14">VA</strain>
    </source>
</reference>
<keyword evidence="5" id="KW-0677">Repeat</keyword>
<dbReference type="PANTHER" id="PTHR43343:SF3">
    <property type="entry name" value="PROTEASE DO-LIKE 8, CHLOROPLASTIC"/>
    <property type="match status" value="1"/>
</dbReference>
<evidence type="ECO:0000256" key="10">
    <source>
        <dbReference type="PIRSR" id="PIRSR611782-2"/>
    </source>
</evidence>
<dbReference type="SMART" id="SM00228">
    <property type="entry name" value="PDZ"/>
    <property type="match status" value="2"/>
</dbReference>
<keyword evidence="4" id="KW-0732">Signal</keyword>
<proteinExistence type="inferred from homology"/>
<dbReference type="InterPro" id="IPR009003">
    <property type="entry name" value="Peptidase_S1_PA"/>
</dbReference>
<evidence type="ECO:0000256" key="5">
    <source>
        <dbReference type="ARBA" id="ARBA00022737"/>
    </source>
</evidence>
<dbReference type="SUPFAM" id="SSF50494">
    <property type="entry name" value="Trypsin-like serine proteases"/>
    <property type="match status" value="1"/>
</dbReference>
<keyword evidence="14" id="KW-1185">Reference proteome</keyword>
<feature type="domain" description="PDZ" evidence="12">
    <location>
        <begin position="309"/>
        <end position="400"/>
    </location>
</feature>
<feature type="binding site" evidence="10">
    <location>
        <position position="191"/>
    </location>
    <ligand>
        <name>substrate</name>
    </ligand>
</feature>
<feature type="binding site" evidence="10">
    <location>
        <position position="161"/>
    </location>
    <ligand>
        <name>substrate</name>
    </ligand>
</feature>
<feature type="active site" description="Charge relay system" evidence="9">
    <location>
        <position position="265"/>
    </location>
</feature>
<evidence type="ECO:0000313" key="14">
    <source>
        <dbReference type="Proteomes" id="UP001302719"/>
    </source>
</evidence>
<dbReference type="NCBIfam" id="TIGR02037">
    <property type="entry name" value="degP_htrA_DO"/>
    <property type="match status" value="1"/>
</dbReference>